<dbReference type="EMBL" id="ML732214">
    <property type="protein sequence ID" value="KAB8074164.1"/>
    <property type="molecule type" value="Genomic_DNA"/>
</dbReference>
<dbReference type="GO" id="GO:0032153">
    <property type="term" value="C:cell division site"/>
    <property type="evidence" value="ECO:0007669"/>
    <property type="project" value="TreeGrafter"/>
</dbReference>
<feature type="compositionally biased region" description="Low complexity" evidence="1">
    <location>
        <begin position="224"/>
        <end position="234"/>
    </location>
</feature>
<feature type="compositionally biased region" description="Polar residues" evidence="1">
    <location>
        <begin position="200"/>
        <end position="212"/>
    </location>
</feature>
<dbReference type="InterPro" id="IPR006597">
    <property type="entry name" value="Sel1-like"/>
</dbReference>
<dbReference type="PANTHER" id="PTHR43628">
    <property type="entry name" value="ACTIVATOR OF C KINASE PROTEIN 1-RELATED"/>
    <property type="match status" value="1"/>
</dbReference>
<dbReference type="GO" id="GO:0010972">
    <property type="term" value="P:negative regulation of G2/M transition of mitotic cell cycle"/>
    <property type="evidence" value="ECO:0007669"/>
    <property type="project" value="TreeGrafter"/>
</dbReference>
<reference evidence="2 3" key="1">
    <citation type="submission" date="2019-04" db="EMBL/GenBank/DDBJ databases">
        <title>Friends and foes A comparative genomics study of 23 Aspergillus species from section Flavi.</title>
        <authorList>
            <consortium name="DOE Joint Genome Institute"/>
            <person name="Kjaerbolling I."/>
            <person name="Vesth T."/>
            <person name="Frisvad J.C."/>
            <person name="Nybo J.L."/>
            <person name="Theobald S."/>
            <person name="Kildgaard S."/>
            <person name="Isbrandt T."/>
            <person name="Kuo A."/>
            <person name="Sato A."/>
            <person name="Lyhne E.K."/>
            <person name="Kogle M.E."/>
            <person name="Wiebenga A."/>
            <person name="Kun R.S."/>
            <person name="Lubbers R.J."/>
            <person name="Makela M.R."/>
            <person name="Barry K."/>
            <person name="Chovatia M."/>
            <person name="Clum A."/>
            <person name="Daum C."/>
            <person name="Haridas S."/>
            <person name="He G."/>
            <person name="LaButti K."/>
            <person name="Lipzen A."/>
            <person name="Mondo S."/>
            <person name="Riley R."/>
            <person name="Salamov A."/>
            <person name="Simmons B.A."/>
            <person name="Magnuson J.K."/>
            <person name="Henrissat B."/>
            <person name="Mortensen U.H."/>
            <person name="Larsen T.O."/>
            <person name="Devries R.P."/>
            <person name="Grigoriev I.V."/>
            <person name="Machida M."/>
            <person name="Baker S.E."/>
            <person name="Andersen M.R."/>
        </authorList>
    </citation>
    <scope>NUCLEOTIDE SEQUENCE [LARGE SCALE GENOMIC DNA]</scope>
    <source>
        <strain evidence="2 3">CBS 151.66</strain>
    </source>
</reference>
<feature type="region of interest" description="Disordered" evidence="1">
    <location>
        <begin position="707"/>
        <end position="752"/>
    </location>
</feature>
<dbReference type="PANTHER" id="PTHR43628:SF11">
    <property type="entry name" value="PROTEIN DSF2"/>
    <property type="match status" value="1"/>
</dbReference>
<dbReference type="InterPro" id="IPR011990">
    <property type="entry name" value="TPR-like_helical_dom_sf"/>
</dbReference>
<feature type="compositionally biased region" description="Basic and acidic residues" evidence="1">
    <location>
        <begin position="1"/>
        <end position="18"/>
    </location>
</feature>
<feature type="compositionally biased region" description="Pro residues" evidence="1">
    <location>
        <begin position="477"/>
        <end position="492"/>
    </location>
</feature>
<feature type="compositionally biased region" description="Polar residues" evidence="1">
    <location>
        <begin position="245"/>
        <end position="276"/>
    </location>
</feature>
<keyword evidence="3" id="KW-1185">Reference proteome</keyword>
<proteinExistence type="predicted"/>
<dbReference type="OrthoDB" id="2384430at2759"/>
<dbReference type="AlphaFoldDB" id="A0A5N5X3T6"/>
<feature type="compositionally biased region" description="Low complexity" evidence="1">
    <location>
        <begin position="86"/>
        <end position="96"/>
    </location>
</feature>
<sequence length="752" mass="81554">MDTRPRFGEIRSPSHDTLRSGMPSPRVEHFDGEIPPTLSPLDAFAAQGRLLAKQLEESARRDRRLSRLPPASVARSLSQPRPGYFRSSSSNDSSRSGRGGDLKRQPTLKANPEVEEPKFRPQSEHPRLSGVPHFASEDVAFDVEETVPENEPTASSAEGDGPEVSQVASPKEDPTMLLVTETPPRFYAASPAGLALTGPPGNSLTDAASSRLNIPRSLAPPVSPRSRPTSSSRTPHLESSDDDYSSSNAGSTFSKPRKLSSCSATSLPQSPMTSTNRSHRRSPSLNSETSNNGGHLPRPSYNFSRPLSRSSTSLSAPMSTGTPEPLQGTRSRGQKPQPIVVPTVADMAKCMREEPSSAVSSYTYASYSLPRGRQVSRDSVVFSGLHTPHFEWQEPLFESPDQLSAKKPPRSSRTPSPTPSRHSVSSKKARSMYGSPASERQLLTPEIPPAAHQAPPSPEARHPSEPAFTDQPISDMPAPPSSPTPASAPAPEAPIVEEKVDAASSADSASTARPQTAKTNASSGLITADEHVTKGIECHEKGSLQESTYHLRVAAKQNHPTGMLLYALACRHGWGMRPNQQEGVRWLRKAVDSVGLELMDDSNPAMPSRVREMQKAYRAQFGLSIYELGVSYLNGWGIEQDKSLALRCFEVAGQWGDTDALVEAGFCYSEGMGCKKDLKKAAKYYRQAEAKGINMVGNSWIHKDKYLSDNESNAPSRGRGRQGGRGTPDKKQRSKSRTRSLFHRKKSAVAEA</sequence>
<feature type="compositionally biased region" description="Low complexity" evidence="1">
    <location>
        <begin position="411"/>
        <end position="423"/>
    </location>
</feature>
<dbReference type="Gene3D" id="1.25.40.10">
    <property type="entry name" value="Tetratricopeptide repeat domain"/>
    <property type="match status" value="1"/>
</dbReference>
<protein>
    <recommendedName>
        <fullName evidence="4">Cell cycle inhibitor Nif1</fullName>
    </recommendedName>
</protein>
<feature type="region of interest" description="Disordered" evidence="1">
    <location>
        <begin position="392"/>
        <end position="526"/>
    </location>
</feature>
<accession>A0A5N5X3T6</accession>
<feature type="compositionally biased region" description="Polar residues" evidence="1">
    <location>
        <begin position="283"/>
        <end position="293"/>
    </location>
</feature>
<feature type="compositionally biased region" description="Acidic residues" evidence="1">
    <location>
        <begin position="139"/>
        <end position="148"/>
    </location>
</feature>
<gene>
    <name evidence="2" type="ORF">BDV29DRAFT_125814</name>
</gene>
<dbReference type="SUPFAM" id="SSF81901">
    <property type="entry name" value="HCP-like"/>
    <property type="match status" value="1"/>
</dbReference>
<feature type="compositionally biased region" description="Polar residues" evidence="1">
    <location>
        <begin position="511"/>
        <end position="525"/>
    </location>
</feature>
<dbReference type="SMART" id="SM00671">
    <property type="entry name" value="SEL1"/>
    <property type="match status" value="3"/>
</dbReference>
<feature type="region of interest" description="Disordered" evidence="1">
    <location>
        <begin position="56"/>
        <end position="346"/>
    </location>
</feature>
<feature type="compositionally biased region" description="Low complexity" evidence="1">
    <location>
        <begin position="304"/>
        <end position="320"/>
    </location>
</feature>
<dbReference type="InterPro" id="IPR052945">
    <property type="entry name" value="Mitotic_Regulator"/>
</dbReference>
<organism evidence="2 3">
    <name type="scientific">Aspergillus leporis</name>
    <dbReference type="NCBI Taxonomy" id="41062"/>
    <lineage>
        <taxon>Eukaryota</taxon>
        <taxon>Fungi</taxon>
        <taxon>Dikarya</taxon>
        <taxon>Ascomycota</taxon>
        <taxon>Pezizomycotina</taxon>
        <taxon>Eurotiomycetes</taxon>
        <taxon>Eurotiomycetidae</taxon>
        <taxon>Eurotiales</taxon>
        <taxon>Aspergillaceae</taxon>
        <taxon>Aspergillus</taxon>
        <taxon>Aspergillus subgen. Circumdati</taxon>
    </lineage>
</organism>
<name>A0A5N5X3T6_9EURO</name>
<dbReference type="Pfam" id="PF08238">
    <property type="entry name" value="Sel1"/>
    <property type="match status" value="3"/>
</dbReference>
<evidence type="ECO:0000313" key="3">
    <source>
        <dbReference type="Proteomes" id="UP000326565"/>
    </source>
</evidence>
<evidence type="ECO:0000313" key="2">
    <source>
        <dbReference type="EMBL" id="KAB8074164.1"/>
    </source>
</evidence>
<feature type="region of interest" description="Disordered" evidence="1">
    <location>
        <begin position="1"/>
        <end position="40"/>
    </location>
</feature>
<feature type="compositionally biased region" description="Basic residues" evidence="1">
    <location>
        <begin position="732"/>
        <end position="752"/>
    </location>
</feature>
<evidence type="ECO:0000256" key="1">
    <source>
        <dbReference type="SAM" id="MobiDB-lite"/>
    </source>
</evidence>
<feature type="compositionally biased region" description="Basic and acidic residues" evidence="1">
    <location>
        <begin position="115"/>
        <end position="127"/>
    </location>
</feature>
<dbReference type="FunFam" id="1.25.40.10:FF:000455">
    <property type="entry name" value="Cell cycle inhibitor Nif1, putative"/>
    <property type="match status" value="1"/>
</dbReference>
<dbReference type="Proteomes" id="UP000326565">
    <property type="component" value="Unassembled WGS sequence"/>
</dbReference>
<evidence type="ECO:0008006" key="4">
    <source>
        <dbReference type="Google" id="ProtNLM"/>
    </source>
</evidence>